<feature type="transmembrane region" description="Helical" evidence="1">
    <location>
        <begin position="93"/>
        <end position="112"/>
    </location>
</feature>
<feature type="transmembrane region" description="Helical" evidence="1">
    <location>
        <begin position="66"/>
        <end position="81"/>
    </location>
</feature>
<evidence type="ECO:0000256" key="1">
    <source>
        <dbReference type="SAM" id="Phobius"/>
    </source>
</evidence>
<dbReference type="AlphaFoldDB" id="A0A9W3GAC0"/>
<dbReference type="PANTHER" id="PTHR47049:SF7">
    <property type="entry name" value="PIEZO-TYPE MECHANOSENSITIVE ION CHANNEL COMPONENT 2 ISOFORM X1"/>
    <property type="match status" value="1"/>
</dbReference>
<dbReference type="Proteomes" id="UP001732780">
    <property type="component" value="Chromosome 19"/>
</dbReference>
<sequence>MGNASPPPKSIPGVGCAPRKQTCDSPQYGSYSTCSERPSPRVCPRRRFCVAWTCFTYRLAGQHMDFYFLVHVLWLVNLLSVRRRKAIAEVWPCYCGALVSLVIFQHLLHLRLPPALCRDYPRRTTSTEIHSNLIKWLYLPDLAKKPDADLLLFDFLLLLVASLQWQLSVDENTAPVRIKARDNVEVSRDLRPDDLAQLSPVPNFIFCQ</sequence>
<protein>
    <submittedName>
        <fullName evidence="3">Piezo-type mechanosensitive ion channel component 2-like</fullName>
    </submittedName>
</protein>
<dbReference type="RefSeq" id="XP_045375219.1">
    <property type="nucleotide sequence ID" value="XM_045519263.1"/>
</dbReference>
<proteinExistence type="predicted"/>
<keyword evidence="1" id="KW-0472">Membrane</keyword>
<dbReference type="GO" id="GO:0008381">
    <property type="term" value="F:mechanosensitive monoatomic ion channel activity"/>
    <property type="evidence" value="ECO:0007669"/>
    <property type="project" value="InterPro"/>
</dbReference>
<gene>
    <name evidence="3" type="primary">LOC123617919</name>
</gene>
<keyword evidence="1" id="KW-1133">Transmembrane helix</keyword>
<dbReference type="GeneID" id="123617919"/>
<reference evidence="3" key="1">
    <citation type="submission" date="2025-08" db="UniProtKB">
        <authorList>
            <consortium name="RefSeq"/>
        </authorList>
    </citation>
    <scope>IDENTIFICATION</scope>
    <source>
        <tissue evidence="3">Blood</tissue>
    </source>
</reference>
<organism evidence="2 3">
    <name type="scientific">Camelus bactrianus</name>
    <name type="common">Bactrian camel</name>
    <dbReference type="NCBI Taxonomy" id="9837"/>
    <lineage>
        <taxon>Eukaryota</taxon>
        <taxon>Metazoa</taxon>
        <taxon>Chordata</taxon>
        <taxon>Craniata</taxon>
        <taxon>Vertebrata</taxon>
        <taxon>Euteleostomi</taxon>
        <taxon>Mammalia</taxon>
        <taxon>Eutheria</taxon>
        <taxon>Laurasiatheria</taxon>
        <taxon>Artiodactyla</taxon>
        <taxon>Tylopoda</taxon>
        <taxon>Camelidae</taxon>
        <taxon>Camelus</taxon>
    </lineage>
</organism>
<dbReference type="RefSeq" id="XP_045375219.1">
    <property type="nucleotide sequence ID" value="XM_045519263.2"/>
</dbReference>
<dbReference type="InterPro" id="IPR027272">
    <property type="entry name" value="Piezo"/>
</dbReference>
<name>A0A9W3GAC0_CAMBA</name>
<keyword evidence="2" id="KW-1185">Reference proteome</keyword>
<evidence type="ECO:0000313" key="3">
    <source>
        <dbReference type="RefSeq" id="XP_045375219.1"/>
    </source>
</evidence>
<evidence type="ECO:0000313" key="2">
    <source>
        <dbReference type="Proteomes" id="UP001732780"/>
    </source>
</evidence>
<keyword evidence="1" id="KW-0812">Transmembrane</keyword>
<dbReference type="GO" id="GO:0016020">
    <property type="term" value="C:membrane"/>
    <property type="evidence" value="ECO:0007669"/>
    <property type="project" value="InterPro"/>
</dbReference>
<dbReference type="PANTHER" id="PTHR47049">
    <property type="entry name" value="PIEZO-TYPE MECHANOSENSITIVE ION CHANNEL HOMOLOG"/>
    <property type="match status" value="1"/>
</dbReference>
<accession>A0A9W3GAC0</accession>